<accession>A0ABM5NAY4</accession>
<evidence type="ECO:0000256" key="1">
    <source>
        <dbReference type="ARBA" id="ARBA00008918"/>
    </source>
</evidence>
<dbReference type="PANTHER" id="PTHR12901:SF10">
    <property type="entry name" value="COENZYME Q-BINDING PROTEIN COQ10, MITOCHONDRIAL"/>
    <property type="match status" value="1"/>
</dbReference>
<comment type="similarity">
    <text evidence="1">Belongs to the ribosome association toxin RatA family.</text>
</comment>
<dbReference type="InterPro" id="IPR005031">
    <property type="entry name" value="COQ10_START"/>
</dbReference>
<keyword evidence="4" id="KW-1185">Reference proteome</keyword>
<evidence type="ECO:0000313" key="4">
    <source>
        <dbReference type="Proteomes" id="UP000003121"/>
    </source>
</evidence>
<dbReference type="SUPFAM" id="SSF55961">
    <property type="entry name" value="Bet v1-like"/>
    <property type="match status" value="1"/>
</dbReference>
<dbReference type="Proteomes" id="UP000003121">
    <property type="component" value="Chromosome"/>
</dbReference>
<proteinExistence type="inferred from homology"/>
<evidence type="ECO:0000313" key="3">
    <source>
        <dbReference type="EMBL" id="AFN35890.1"/>
    </source>
</evidence>
<sequence>MPVIKKSVLVPYSASQMFELVDNVKEYPEFMPWCGGATEIQRTDSTLIATVVISIAGLKQSFTTKNLNTPPTKISLTLVEGPFSALSGEWNFKPLAENACKVSFDLKYDFKSKPLALIVGPVFNTIASTFIDSFTKRAQAKYGEASL</sequence>
<dbReference type="InterPro" id="IPR044996">
    <property type="entry name" value="COQ10-like"/>
</dbReference>
<name>A0ABM5NAY4_9BURK</name>
<dbReference type="CDD" id="cd07813">
    <property type="entry name" value="COQ10p_like"/>
    <property type="match status" value="1"/>
</dbReference>
<feature type="domain" description="Coenzyme Q-binding protein COQ10 START" evidence="2">
    <location>
        <begin position="10"/>
        <end position="135"/>
    </location>
</feature>
<gene>
    <name evidence="3" type="ORF">KUI_0816</name>
</gene>
<dbReference type="Pfam" id="PF03364">
    <property type="entry name" value="Polyketide_cyc"/>
    <property type="match status" value="1"/>
</dbReference>
<evidence type="ECO:0000259" key="2">
    <source>
        <dbReference type="Pfam" id="PF03364"/>
    </source>
</evidence>
<dbReference type="PANTHER" id="PTHR12901">
    <property type="entry name" value="SPERM PROTEIN HOMOLOG"/>
    <property type="match status" value="1"/>
</dbReference>
<organism evidence="3 4">
    <name type="scientific">Taylorella equigenitalis ATCC 35865</name>
    <dbReference type="NCBI Taxonomy" id="743973"/>
    <lineage>
        <taxon>Bacteria</taxon>
        <taxon>Pseudomonadati</taxon>
        <taxon>Pseudomonadota</taxon>
        <taxon>Betaproteobacteria</taxon>
        <taxon>Burkholderiales</taxon>
        <taxon>Alcaligenaceae</taxon>
        <taxon>Taylorella</taxon>
    </lineage>
</organism>
<dbReference type="EMBL" id="CP003264">
    <property type="protein sequence ID" value="AFN35890.1"/>
    <property type="molecule type" value="Genomic_DNA"/>
</dbReference>
<dbReference type="Gene3D" id="3.30.530.20">
    <property type="match status" value="1"/>
</dbReference>
<protein>
    <submittedName>
        <fullName evidence="3">Cyclase</fullName>
    </submittedName>
</protein>
<reference evidence="3 4" key="1">
    <citation type="journal article" date="2012" name="Vet. Microbiol.">
        <title>Comparative genomic analyses of the Taylorellae.</title>
        <authorList>
            <person name="Hauser H."/>
            <person name="Richter D.C."/>
            <person name="van Tonder A."/>
            <person name="Clark L."/>
            <person name="Preston A."/>
        </authorList>
    </citation>
    <scope>NUCLEOTIDE SEQUENCE [LARGE SCALE GENOMIC DNA]</scope>
    <source>
        <strain evidence="3 4">ATCC 35865</strain>
    </source>
</reference>
<dbReference type="RefSeq" id="WP_014840365.1">
    <property type="nucleotide sequence ID" value="NC_018108.1"/>
</dbReference>
<dbReference type="InterPro" id="IPR023393">
    <property type="entry name" value="START-like_dom_sf"/>
</dbReference>